<dbReference type="OrthoDB" id="5359219at2759"/>
<reference evidence="2" key="2">
    <citation type="submission" date="2022-10" db="EMBL/GenBank/DDBJ databases">
        <authorList>
            <consortium name="ENA_rothamsted_submissions"/>
            <consortium name="culmorum"/>
            <person name="King R."/>
        </authorList>
    </citation>
    <scope>NUCLEOTIDE SEQUENCE</scope>
</reference>
<dbReference type="Proteomes" id="UP001153620">
    <property type="component" value="Chromosome 1"/>
</dbReference>
<dbReference type="AlphaFoldDB" id="A0A9N9RQ83"/>
<organism evidence="2 3">
    <name type="scientific">Chironomus riparius</name>
    <dbReference type="NCBI Taxonomy" id="315576"/>
    <lineage>
        <taxon>Eukaryota</taxon>
        <taxon>Metazoa</taxon>
        <taxon>Ecdysozoa</taxon>
        <taxon>Arthropoda</taxon>
        <taxon>Hexapoda</taxon>
        <taxon>Insecta</taxon>
        <taxon>Pterygota</taxon>
        <taxon>Neoptera</taxon>
        <taxon>Endopterygota</taxon>
        <taxon>Diptera</taxon>
        <taxon>Nematocera</taxon>
        <taxon>Chironomoidea</taxon>
        <taxon>Chironomidae</taxon>
        <taxon>Chironominae</taxon>
        <taxon>Chironomus</taxon>
    </lineage>
</organism>
<evidence type="ECO:0000313" key="2">
    <source>
        <dbReference type="EMBL" id="CAG9800441.1"/>
    </source>
</evidence>
<evidence type="ECO:0000313" key="3">
    <source>
        <dbReference type="Proteomes" id="UP001153620"/>
    </source>
</evidence>
<proteinExistence type="predicted"/>
<reference evidence="2" key="1">
    <citation type="submission" date="2022-01" db="EMBL/GenBank/DDBJ databases">
        <authorList>
            <person name="King R."/>
        </authorList>
    </citation>
    <scope>NUCLEOTIDE SEQUENCE</scope>
</reference>
<evidence type="ECO:0008006" key="4">
    <source>
        <dbReference type="Google" id="ProtNLM"/>
    </source>
</evidence>
<feature type="chain" id="PRO_5040201973" description="Secreted protein" evidence="1">
    <location>
        <begin position="21"/>
        <end position="92"/>
    </location>
</feature>
<keyword evidence="3" id="KW-1185">Reference proteome</keyword>
<protein>
    <recommendedName>
        <fullName evidence="4">Secreted protein</fullName>
    </recommendedName>
</protein>
<dbReference type="EMBL" id="OU895877">
    <property type="protein sequence ID" value="CAG9800441.1"/>
    <property type="molecule type" value="Genomic_DNA"/>
</dbReference>
<keyword evidence="1" id="KW-0732">Signal</keyword>
<name>A0A9N9RQ83_9DIPT</name>
<accession>A0A9N9RQ83</accession>
<feature type="signal peptide" evidence="1">
    <location>
        <begin position="1"/>
        <end position="20"/>
    </location>
</feature>
<evidence type="ECO:0000256" key="1">
    <source>
        <dbReference type="SAM" id="SignalP"/>
    </source>
</evidence>
<gene>
    <name evidence="2" type="ORF">CHIRRI_LOCUS3384</name>
</gene>
<sequence>MWLQKLFIIYLLTLFNSMDGYFLDNQIQSTGRHRRKDSNDLKNMHKNSLSPVHTHFITKNSTRVISQRGGLAILPCSVTMSQPATVSKYLYF</sequence>